<name>A0A2S5REA8_9MOLU</name>
<feature type="active site" description="Proton donor/acceptor" evidence="7">
    <location>
        <position position="180"/>
    </location>
</feature>
<evidence type="ECO:0000256" key="6">
    <source>
        <dbReference type="ARBA" id="ARBA00056337"/>
    </source>
</evidence>
<protein>
    <recommendedName>
        <fullName evidence="7">Deoxyribose-phosphate aldolase</fullName>
        <shortName evidence="7">DERA</shortName>
        <ecNumber evidence="7">4.1.2.4</ecNumber>
    </recommendedName>
    <alternativeName>
        <fullName evidence="7">2-deoxy-D-ribose 5-phosphate aldolase</fullName>
    </alternativeName>
    <alternativeName>
        <fullName evidence="7">Phosphodeoxyriboaldolase</fullName>
        <shortName evidence="7">Deoxyriboaldolase</shortName>
    </alternativeName>
</protein>
<evidence type="ECO:0000256" key="5">
    <source>
        <dbReference type="ARBA" id="ARBA00048791"/>
    </source>
</evidence>
<reference evidence="8 9" key="1">
    <citation type="submission" date="2017-11" db="EMBL/GenBank/DDBJ databases">
        <title>Genome sequence of Entomoplasma lucivorax PIPN-2 (ATCC 49196).</title>
        <authorList>
            <person name="Lo W.-S."/>
            <person name="Gasparich G.E."/>
            <person name="Kuo C.-H."/>
        </authorList>
    </citation>
    <scope>NUCLEOTIDE SEQUENCE [LARGE SCALE GENOMIC DNA]</scope>
    <source>
        <strain evidence="8 9">PIPN-2</strain>
    </source>
</reference>
<comment type="function">
    <text evidence="6 7">Catalyzes a reversible aldol reaction between acetaldehyde and D-glyceraldehyde 3-phosphate to generate 2-deoxy-D-ribose 5-phosphate.</text>
</comment>
<dbReference type="PIRSF" id="PIRSF001357">
    <property type="entry name" value="DeoC"/>
    <property type="match status" value="1"/>
</dbReference>
<comment type="pathway">
    <text evidence="7">Carbohydrate degradation; 2-deoxy-D-ribose 1-phosphate degradation; D-glyceraldehyde 3-phosphate and acetaldehyde from 2-deoxy-alpha-D-ribose 1-phosphate: step 2/2.</text>
</comment>
<accession>A0A2S5REA8</accession>
<dbReference type="CDD" id="cd00959">
    <property type="entry name" value="DeoC"/>
    <property type="match status" value="1"/>
</dbReference>
<keyword evidence="9" id="KW-1185">Reference proteome</keyword>
<dbReference type="InterPro" id="IPR013785">
    <property type="entry name" value="Aldolase_TIM"/>
</dbReference>
<evidence type="ECO:0000256" key="2">
    <source>
        <dbReference type="ARBA" id="ARBA00022490"/>
    </source>
</evidence>
<comment type="caution">
    <text evidence="8">The sequence shown here is derived from an EMBL/GenBank/DDBJ whole genome shotgun (WGS) entry which is preliminary data.</text>
</comment>
<feature type="active site" description="Schiff-base intermediate with acetaldehyde" evidence="7">
    <location>
        <position position="151"/>
    </location>
</feature>
<dbReference type="Proteomes" id="UP000237865">
    <property type="component" value="Unassembled WGS sequence"/>
</dbReference>
<dbReference type="UniPathway" id="UPA00002">
    <property type="reaction ID" value="UER00468"/>
</dbReference>
<dbReference type="NCBIfam" id="TIGR00126">
    <property type="entry name" value="deoC"/>
    <property type="match status" value="1"/>
</dbReference>
<dbReference type="GO" id="GO:0005737">
    <property type="term" value="C:cytoplasm"/>
    <property type="evidence" value="ECO:0007669"/>
    <property type="project" value="UniProtKB-SubCell"/>
</dbReference>
<keyword evidence="3 7" id="KW-0456">Lyase</keyword>
<evidence type="ECO:0000256" key="4">
    <source>
        <dbReference type="ARBA" id="ARBA00023270"/>
    </source>
</evidence>
<dbReference type="PANTHER" id="PTHR10889:SF1">
    <property type="entry name" value="DEOXYRIBOSE-PHOSPHATE ALDOLASE"/>
    <property type="match status" value="1"/>
</dbReference>
<comment type="similarity">
    <text evidence="1 7">Belongs to the DeoC/FbaB aldolase family. DeoC type 1 subfamily.</text>
</comment>
<dbReference type="GO" id="GO:0009264">
    <property type="term" value="P:deoxyribonucleotide catabolic process"/>
    <property type="evidence" value="ECO:0007669"/>
    <property type="project" value="UniProtKB-UniRule"/>
</dbReference>
<feature type="active site" description="Proton donor/acceptor" evidence="7">
    <location>
        <position position="89"/>
    </location>
</feature>
<evidence type="ECO:0000256" key="1">
    <source>
        <dbReference type="ARBA" id="ARBA00010936"/>
    </source>
</evidence>
<dbReference type="GO" id="GO:0006018">
    <property type="term" value="P:2-deoxyribose 1-phosphate catabolic process"/>
    <property type="evidence" value="ECO:0007669"/>
    <property type="project" value="UniProtKB-UniRule"/>
</dbReference>
<evidence type="ECO:0000313" key="9">
    <source>
        <dbReference type="Proteomes" id="UP000237865"/>
    </source>
</evidence>
<gene>
    <name evidence="7 8" type="primary">deoC</name>
    <name evidence="8" type="ORF">ELUCI_v1c05580</name>
</gene>
<dbReference type="FunFam" id="3.20.20.70:FF:000044">
    <property type="entry name" value="Deoxyribose-phosphate aldolase"/>
    <property type="match status" value="1"/>
</dbReference>
<dbReference type="RefSeq" id="WP_028126373.1">
    <property type="nucleotide sequence ID" value="NZ_PHNE01000002.1"/>
</dbReference>
<dbReference type="PANTHER" id="PTHR10889">
    <property type="entry name" value="DEOXYRIBOSE-PHOSPHATE ALDOLASE"/>
    <property type="match status" value="1"/>
</dbReference>
<dbReference type="GO" id="GO:0016052">
    <property type="term" value="P:carbohydrate catabolic process"/>
    <property type="evidence" value="ECO:0007669"/>
    <property type="project" value="TreeGrafter"/>
</dbReference>
<sequence length="220" mass="23673">MLLNKYIDHTILKPEATAQDVIKICQEAKEYDFATVCVNPSRVAQAKELLKGSNVGITTVIGFPLGASTSEVKACETKNALQQGASEIDMVLNIGAMKDRNYADVLNDLKIVRQAAQNHVLKVILETCLLTDEEIVKACQLCVEAQVDFVKTSTGFSTAGANVHVVELMKQTVGDVCQVKASGGVRTYQDALEMIKAGATRLGTSGGVAIVNGQEHQEKY</sequence>
<keyword evidence="2 7" id="KW-0963">Cytoplasm</keyword>
<proteinExistence type="inferred from homology"/>
<organism evidence="8 9">
    <name type="scientific">Williamsoniiplasma lucivorax</name>
    <dbReference type="NCBI Taxonomy" id="209274"/>
    <lineage>
        <taxon>Bacteria</taxon>
        <taxon>Bacillati</taxon>
        <taxon>Mycoplasmatota</taxon>
        <taxon>Mollicutes</taxon>
        <taxon>Entomoplasmatales</taxon>
        <taxon>Williamsoniiplasma</taxon>
    </lineage>
</organism>
<dbReference type="EMBL" id="PHNE01000002">
    <property type="protein sequence ID" value="PPE05465.1"/>
    <property type="molecule type" value="Genomic_DNA"/>
</dbReference>
<dbReference type="InterPro" id="IPR011343">
    <property type="entry name" value="DeoC"/>
</dbReference>
<dbReference type="InterPro" id="IPR028581">
    <property type="entry name" value="DeoC_typeI"/>
</dbReference>
<dbReference type="SUPFAM" id="SSF51569">
    <property type="entry name" value="Aldolase"/>
    <property type="match status" value="1"/>
</dbReference>
<dbReference type="Pfam" id="PF01791">
    <property type="entry name" value="DeoC"/>
    <property type="match status" value="1"/>
</dbReference>
<evidence type="ECO:0000256" key="3">
    <source>
        <dbReference type="ARBA" id="ARBA00023239"/>
    </source>
</evidence>
<evidence type="ECO:0000256" key="7">
    <source>
        <dbReference type="HAMAP-Rule" id="MF_00114"/>
    </source>
</evidence>
<dbReference type="Gene3D" id="3.20.20.70">
    <property type="entry name" value="Aldolase class I"/>
    <property type="match status" value="1"/>
</dbReference>
<evidence type="ECO:0000313" key="8">
    <source>
        <dbReference type="EMBL" id="PPE05465.1"/>
    </source>
</evidence>
<comment type="catalytic activity">
    <reaction evidence="5 7">
        <text>2-deoxy-D-ribose 5-phosphate = D-glyceraldehyde 3-phosphate + acetaldehyde</text>
        <dbReference type="Rhea" id="RHEA:12821"/>
        <dbReference type="ChEBI" id="CHEBI:15343"/>
        <dbReference type="ChEBI" id="CHEBI:59776"/>
        <dbReference type="ChEBI" id="CHEBI:62877"/>
        <dbReference type="EC" id="4.1.2.4"/>
    </reaction>
</comment>
<dbReference type="GO" id="GO:0004139">
    <property type="term" value="F:deoxyribose-phosphate aldolase activity"/>
    <property type="evidence" value="ECO:0007669"/>
    <property type="project" value="UniProtKB-UniRule"/>
</dbReference>
<comment type="subcellular location">
    <subcellularLocation>
        <location evidence="7">Cytoplasm</location>
    </subcellularLocation>
</comment>
<dbReference type="AlphaFoldDB" id="A0A2S5REA8"/>
<keyword evidence="4 7" id="KW-0704">Schiff base</keyword>
<dbReference type="EC" id="4.1.2.4" evidence="7"/>
<dbReference type="HAMAP" id="MF_00114">
    <property type="entry name" value="DeoC_type1"/>
    <property type="match status" value="1"/>
</dbReference>
<dbReference type="STRING" id="1399797.GCA_000518285_00206"/>
<dbReference type="InterPro" id="IPR002915">
    <property type="entry name" value="DeoC/FbaB/LacD_aldolase"/>
</dbReference>
<dbReference type="SMART" id="SM01133">
    <property type="entry name" value="DeoC"/>
    <property type="match status" value="1"/>
</dbReference>